<dbReference type="RefSeq" id="WP_015535617.1">
    <property type="nucleotide sequence ID" value="NZ_CALVGX010000003.1"/>
</dbReference>
<comment type="caution">
    <text evidence="2">The sequence shown here is derived from an EMBL/GenBank/DDBJ whole genome shotgun (WGS) entry which is preliminary data.</text>
</comment>
<dbReference type="Gene3D" id="3.40.630.30">
    <property type="match status" value="2"/>
</dbReference>
<keyword evidence="1" id="KW-0012">Acyltransferase</keyword>
<dbReference type="InterPro" id="IPR016181">
    <property type="entry name" value="Acyl_CoA_acyltransferase"/>
</dbReference>
<dbReference type="Pfam" id="PF13527">
    <property type="entry name" value="Acetyltransf_9"/>
    <property type="match status" value="1"/>
</dbReference>
<keyword evidence="1" id="KW-0808">Transferase</keyword>
<dbReference type="GO" id="GO:0016746">
    <property type="term" value="F:acyltransferase activity"/>
    <property type="evidence" value="ECO:0007669"/>
    <property type="project" value="UniProtKB-KW"/>
</dbReference>
<evidence type="ECO:0000313" key="1">
    <source>
        <dbReference type="EMBL" id="MDC0827849.1"/>
    </source>
</evidence>
<dbReference type="EC" id="2.3.1.-" evidence="1"/>
<name>A0A1Y4LYA2_9FIRM</name>
<protein>
    <submittedName>
        <fullName evidence="1">GNAT family N-acetyltransferase</fullName>
        <ecNumber evidence="1">2.3.1.-</ecNumber>
    </submittedName>
</protein>
<reference evidence="2" key="2">
    <citation type="journal article" date="2018" name="BMC Genomics">
        <title>Whole genome sequencing and function prediction of 133 gut anaerobes isolated from chicken caecum in pure cultures.</title>
        <authorList>
            <person name="Medvecky M."/>
            <person name="Cejkova D."/>
            <person name="Polansky O."/>
            <person name="Karasova D."/>
            <person name="Kubasova T."/>
            <person name="Cizek A."/>
            <person name="Rychlik I."/>
        </authorList>
    </citation>
    <scope>NUCLEOTIDE SEQUENCE</scope>
    <source>
        <strain evidence="2">An178</strain>
    </source>
</reference>
<dbReference type="EMBL" id="JAQNCK010000007">
    <property type="protein sequence ID" value="MDC0827849.1"/>
    <property type="molecule type" value="Genomic_DNA"/>
</dbReference>
<dbReference type="EMBL" id="NFKM01000008">
    <property type="protein sequence ID" value="OUP60920.1"/>
    <property type="molecule type" value="Genomic_DNA"/>
</dbReference>
<reference evidence="1" key="3">
    <citation type="submission" date="2023-01" db="EMBL/GenBank/DDBJ databases">
        <title>Human gut microbiome strain richness.</title>
        <authorList>
            <person name="Chen-Liaw A."/>
        </authorList>
    </citation>
    <scope>NUCLEOTIDE SEQUENCE</scope>
    <source>
        <strain evidence="1">D55st1_G4_D55t1_190419</strain>
    </source>
</reference>
<dbReference type="Proteomes" id="UP000195447">
    <property type="component" value="Unassembled WGS sequence"/>
</dbReference>
<dbReference type="GeneID" id="79875579"/>
<dbReference type="SUPFAM" id="SSF55729">
    <property type="entry name" value="Acyl-CoA N-acyltransferases (Nat)"/>
    <property type="match status" value="1"/>
</dbReference>
<dbReference type="AlphaFoldDB" id="A0A1Y4LYA2"/>
<organism evidence="2 3">
    <name type="scientific">Faecalitalea cylindroides</name>
    <dbReference type="NCBI Taxonomy" id="39483"/>
    <lineage>
        <taxon>Bacteria</taxon>
        <taxon>Bacillati</taxon>
        <taxon>Bacillota</taxon>
        <taxon>Erysipelotrichia</taxon>
        <taxon>Erysipelotrichales</taxon>
        <taxon>Erysipelotrichaceae</taxon>
        <taxon>Faecalitalea</taxon>
    </lineage>
</organism>
<dbReference type="Proteomes" id="UP001220658">
    <property type="component" value="Unassembled WGS sequence"/>
</dbReference>
<evidence type="ECO:0000313" key="3">
    <source>
        <dbReference type="Proteomes" id="UP000195447"/>
    </source>
</evidence>
<gene>
    <name evidence="2" type="ORF">B5F14_05055</name>
    <name evidence="1" type="ORF">POG00_03895</name>
</gene>
<keyword evidence="3" id="KW-1185">Reference proteome</keyword>
<evidence type="ECO:0000313" key="2">
    <source>
        <dbReference type="EMBL" id="OUP60920.1"/>
    </source>
</evidence>
<reference evidence="3" key="1">
    <citation type="submission" date="2017-04" db="EMBL/GenBank/DDBJ databases">
        <title>Function of individual gut microbiota members based on whole genome sequencing of pure cultures obtained from chicken caecum.</title>
        <authorList>
            <person name="Medvecky M."/>
            <person name="Cejkova D."/>
            <person name="Polansky O."/>
            <person name="Karasova D."/>
            <person name="Kubasova T."/>
            <person name="Cizek A."/>
            <person name="Rychlik I."/>
        </authorList>
    </citation>
    <scope>NUCLEOTIDE SEQUENCE [LARGE SCALE GENOMIC DNA]</scope>
    <source>
        <strain evidence="3">An178</strain>
    </source>
</reference>
<accession>A0A1Y4LYA2</accession>
<sequence length="303" mass="35888">MICQNAIGYHNEIQELLKKSMLNMNDAQIRAWMEHEFKPETMFCYWQDGRLTSCLQTKRRILSFKHQKIAVATISLAATLPDYRQRDQFGQLLEAFLEQSSHNELLTMVYTNFPKLFENRSFSCISKTKYYWIPADKCNQGNDKNIRFYHPNIDLYPLYLEFMSHFDGSIILSKKDFEDQIHYAIDCKKKVALMMHGEKPHGFAIYKVLNNHVKIDVLVYLDSNAILDLLRYLAIRNDAISFVVSMDERIEKLFPFDIPRNQGTILARLNNYKLFSKWTKEDVRNANQAFELIQEPMWNHFIE</sequence>
<proteinExistence type="predicted"/>